<name>A0A928VQP2_9CYAN</name>
<evidence type="ECO:0000313" key="2">
    <source>
        <dbReference type="Proteomes" id="UP000625316"/>
    </source>
</evidence>
<protein>
    <submittedName>
        <fullName evidence="1">Uncharacterized protein</fullName>
    </submittedName>
</protein>
<sequence>MRLFLSCGIVLHHACHLTEMLASVNPNEFELEQLHLAVNHFLELKRFQALIAEYVDGT</sequence>
<dbReference type="AlphaFoldDB" id="A0A928VQP2"/>
<dbReference type="Proteomes" id="UP000625316">
    <property type="component" value="Unassembled WGS sequence"/>
</dbReference>
<proteinExistence type="predicted"/>
<keyword evidence="2" id="KW-1185">Reference proteome</keyword>
<gene>
    <name evidence="1" type="ORF">IQ266_24995</name>
</gene>
<dbReference type="EMBL" id="JADEXQ010000141">
    <property type="protein sequence ID" value="MBE9032998.1"/>
    <property type="molecule type" value="Genomic_DNA"/>
</dbReference>
<dbReference type="RefSeq" id="WP_264327809.1">
    <property type="nucleotide sequence ID" value="NZ_JADEXQ010000141.1"/>
</dbReference>
<comment type="caution">
    <text evidence="1">The sequence shown here is derived from an EMBL/GenBank/DDBJ whole genome shotgun (WGS) entry which is preliminary data.</text>
</comment>
<evidence type="ECO:0000313" key="1">
    <source>
        <dbReference type="EMBL" id="MBE9032998.1"/>
    </source>
</evidence>
<organism evidence="1 2">
    <name type="scientific">Romeriopsis navalis LEGE 11480</name>
    <dbReference type="NCBI Taxonomy" id="2777977"/>
    <lineage>
        <taxon>Bacteria</taxon>
        <taxon>Bacillati</taxon>
        <taxon>Cyanobacteriota</taxon>
        <taxon>Cyanophyceae</taxon>
        <taxon>Leptolyngbyales</taxon>
        <taxon>Leptolyngbyaceae</taxon>
        <taxon>Romeriopsis</taxon>
        <taxon>Romeriopsis navalis</taxon>
    </lineage>
</organism>
<reference evidence="1" key="1">
    <citation type="submission" date="2020-10" db="EMBL/GenBank/DDBJ databases">
        <authorList>
            <person name="Castelo-Branco R."/>
            <person name="Eusebio N."/>
            <person name="Adriana R."/>
            <person name="Vieira A."/>
            <person name="Brugerolle De Fraissinette N."/>
            <person name="Rezende De Castro R."/>
            <person name="Schneider M.P."/>
            <person name="Vasconcelos V."/>
            <person name="Leao P.N."/>
        </authorList>
    </citation>
    <scope>NUCLEOTIDE SEQUENCE</scope>
    <source>
        <strain evidence="1">LEGE 11480</strain>
    </source>
</reference>
<accession>A0A928VQP2</accession>